<protein>
    <submittedName>
        <fullName evidence="1">Uncharacterized protein</fullName>
    </submittedName>
</protein>
<sequence>MQLLRQAHPFEYRDHRGVDRLSTVDVWTNPSGERAVLVLRGLPHGDDAEAQARRALLALTHGCLPYLLRPDVRLHVLVLRPQAEGTVKARALVLPLSA</sequence>
<accession>A0ABP9W5N9</accession>
<dbReference type="RefSeq" id="WP_345460497.1">
    <property type="nucleotide sequence ID" value="NZ_BAABRP010000001.1"/>
</dbReference>
<evidence type="ECO:0000313" key="2">
    <source>
        <dbReference type="Proteomes" id="UP001401887"/>
    </source>
</evidence>
<keyword evidence="2" id="KW-1185">Reference proteome</keyword>
<dbReference type="Proteomes" id="UP001401887">
    <property type="component" value="Unassembled WGS sequence"/>
</dbReference>
<organism evidence="1 2">
    <name type="scientific">Deinococcus carri</name>
    <dbReference type="NCBI Taxonomy" id="1211323"/>
    <lineage>
        <taxon>Bacteria</taxon>
        <taxon>Thermotogati</taxon>
        <taxon>Deinococcota</taxon>
        <taxon>Deinococci</taxon>
        <taxon>Deinococcales</taxon>
        <taxon>Deinococcaceae</taxon>
        <taxon>Deinococcus</taxon>
    </lineage>
</organism>
<dbReference type="EMBL" id="BAABRP010000001">
    <property type="protein sequence ID" value="GAA5511833.1"/>
    <property type="molecule type" value="Genomic_DNA"/>
</dbReference>
<name>A0ABP9W5N9_9DEIO</name>
<comment type="caution">
    <text evidence="1">The sequence shown here is derived from an EMBL/GenBank/DDBJ whole genome shotgun (WGS) entry which is preliminary data.</text>
</comment>
<gene>
    <name evidence="1" type="ORF">Dcar01_00546</name>
</gene>
<evidence type="ECO:0000313" key="1">
    <source>
        <dbReference type="EMBL" id="GAA5511833.1"/>
    </source>
</evidence>
<proteinExistence type="predicted"/>
<reference evidence="1 2" key="1">
    <citation type="submission" date="2024-02" db="EMBL/GenBank/DDBJ databases">
        <title>Deinococcus carri NBRC 110142.</title>
        <authorList>
            <person name="Ichikawa N."/>
            <person name="Katano-Makiyama Y."/>
            <person name="Hidaka K."/>
        </authorList>
    </citation>
    <scope>NUCLEOTIDE SEQUENCE [LARGE SCALE GENOMIC DNA]</scope>
    <source>
        <strain evidence="1 2">NBRC 110142</strain>
    </source>
</reference>